<name>A0A0H4T1P3_9DELT</name>
<dbReference type="EMBL" id="KT006970">
    <property type="protein sequence ID" value="AKQ01528.1"/>
    <property type="molecule type" value="Genomic_DNA"/>
</dbReference>
<accession>A0A0H4T1P3</accession>
<dbReference type="AlphaFoldDB" id="A0A0H4T1P3"/>
<evidence type="ECO:0000313" key="1">
    <source>
        <dbReference type="EMBL" id="AKQ01528.1"/>
    </source>
</evidence>
<reference evidence="1" key="1">
    <citation type="journal article" date="2015" name="ISME J.">
        <title>Aquifer environment selects for microbial species cohorts in sediment and groundwater.</title>
        <authorList>
            <person name="Hug L.A."/>
            <person name="Thomas B.C."/>
            <person name="Brown C.T."/>
            <person name="Frischkorn K.R."/>
            <person name="Williams K.H."/>
            <person name="Tringe S.G."/>
            <person name="Banfield J.F."/>
        </authorList>
    </citation>
    <scope>NUCLEOTIDE SEQUENCE</scope>
</reference>
<sequence>MVLEYSMVTSLHKHSGVSYQQSGLSPDFTHQELACFLHKQKARSPTQTKQSV</sequence>
<organism evidence="1">
    <name type="scientific">uncultured delta proteobacterium Rifle_16ft_4_minimus_1997</name>
    <dbReference type="NCBI Taxonomy" id="1665176"/>
    <lineage>
        <taxon>Bacteria</taxon>
        <taxon>Deltaproteobacteria</taxon>
        <taxon>environmental samples</taxon>
    </lineage>
</organism>
<protein>
    <submittedName>
        <fullName evidence="1">Uncharacterized protein</fullName>
    </submittedName>
</protein>
<proteinExistence type="predicted"/>